<gene>
    <name evidence="1" type="ORF">RHMOL_Rhmol01G0321700</name>
</gene>
<keyword evidence="2" id="KW-1185">Reference proteome</keyword>
<name>A0ACC0Q7N5_RHOML</name>
<dbReference type="Proteomes" id="UP001062846">
    <property type="component" value="Chromosome 1"/>
</dbReference>
<organism evidence="1 2">
    <name type="scientific">Rhododendron molle</name>
    <name type="common">Chinese azalea</name>
    <name type="synonym">Azalea mollis</name>
    <dbReference type="NCBI Taxonomy" id="49168"/>
    <lineage>
        <taxon>Eukaryota</taxon>
        <taxon>Viridiplantae</taxon>
        <taxon>Streptophyta</taxon>
        <taxon>Embryophyta</taxon>
        <taxon>Tracheophyta</taxon>
        <taxon>Spermatophyta</taxon>
        <taxon>Magnoliopsida</taxon>
        <taxon>eudicotyledons</taxon>
        <taxon>Gunneridae</taxon>
        <taxon>Pentapetalae</taxon>
        <taxon>asterids</taxon>
        <taxon>Ericales</taxon>
        <taxon>Ericaceae</taxon>
        <taxon>Ericoideae</taxon>
        <taxon>Rhodoreae</taxon>
        <taxon>Rhododendron</taxon>
    </lineage>
</organism>
<accession>A0ACC0Q7N5</accession>
<dbReference type="EMBL" id="CM046388">
    <property type="protein sequence ID" value="KAI8574023.1"/>
    <property type="molecule type" value="Genomic_DNA"/>
</dbReference>
<protein>
    <submittedName>
        <fullName evidence="1">Uncharacterized protein</fullName>
    </submittedName>
</protein>
<evidence type="ECO:0000313" key="2">
    <source>
        <dbReference type="Proteomes" id="UP001062846"/>
    </source>
</evidence>
<comment type="caution">
    <text evidence="1">The sequence shown here is derived from an EMBL/GenBank/DDBJ whole genome shotgun (WGS) entry which is preliminary data.</text>
</comment>
<reference evidence="1" key="1">
    <citation type="submission" date="2022-02" db="EMBL/GenBank/DDBJ databases">
        <title>Plant Genome Project.</title>
        <authorList>
            <person name="Zhang R.-G."/>
        </authorList>
    </citation>
    <scope>NUCLEOTIDE SEQUENCE</scope>
    <source>
        <strain evidence="1">AT1</strain>
    </source>
</reference>
<proteinExistence type="predicted"/>
<evidence type="ECO:0000313" key="1">
    <source>
        <dbReference type="EMBL" id="KAI8574023.1"/>
    </source>
</evidence>
<sequence length="93" mass="10845">MGIERQRTLALPISNAKQIEGNKWEALQHKHILHAIFYCSIWYCHSEVLIISPKSESANPSHVSPVRYNILPLSPRTIIRYSWSIVGFVWLRF</sequence>